<dbReference type="AlphaFoldDB" id="A0A4Y7SJ75"/>
<protein>
    <submittedName>
        <fullName evidence="1">Uncharacterized protein</fullName>
    </submittedName>
</protein>
<evidence type="ECO:0000313" key="2">
    <source>
        <dbReference type="Proteomes" id="UP000298030"/>
    </source>
</evidence>
<comment type="caution">
    <text evidence="1">The sequence shown here is derived from an EMBL/GenBank/DDBJ whole genome shotgun (WGS) entry which is preliminary data.</text>
</comment>
<reference evidence="1 2" key="1">
    <citation type="journal article" date="2019" name="Nat. Ecol. Evol.">
        <title>Megaphylogeny resolves global patterns of mushroom evolution.</title>
        <authorList>
            <person name="Varga T."/>
            <person name="Krizsan K."/>
            <person name="Foldi C."/>
            <person name="Dima B."/>
            <person name="Sanchez-Garcia M."/>
            <person name="Sanchez-Ramirez S."/>
            <person name="Szollosi G.J."/>
            <person name="Szarkandi J.G."/>
            <person name="Papp V."/>
            <person name="Albert L."/>
            <person name="Andreopoulos W."/>
            <person name="Angelini C."/>
            <person name="Antonin V."/>
            <person name="Barry K.W."/>
            <person name="Bougher N.L."/>
            <person name="Buchanan P."/>
            <person name="Buyck B."/>
            <person name="Bense V."/>
            <person name="Catcheside P."/>
            <person name="Chovatia M."/>
            <person name="Cooper J."/>
            <person name="Damon W."/>
            <person name="Desjardin D."/>
            <person name="Finy P."/>
            <person name="Geml J."/>
            <person name="Haridas S."/>
            <person name="Hughes K."/>
            <person name="Justo A."/>
            <person name="Karasinski D."/>
            <person name="Kautmanova I."/>
            <person name="Kiss B."/>
            <person name="Kocsube S."/>
            <person name="Kotiranta H."/>
            <person name="LaButti K.M."/>
            <person name="Lechner B.E."/>
            <person name="Liimatainen K."/>
            <person name="Lipzen A."/>
            <person name="Lukacs Z."/>
            <person name="Mihaltcheva S."/>
            <person name="Morgado L.N."/>
            <person name="Niskanen T."/>
            <person name="Noordeloos M.E."/>
            <person name="Ohm R.A."/>
            <person name="Ortiz-Santana B."/>
            <person name="Ovrebo C."/>
            <person name="Racz N."/>
            <person name="Riley R."/>
            <person name="Savchenko A."/>
            <person name="Shiryaev A."/>
            <person name="Soop K."/>
            <person name="Spirin V."/>
            <person name="Szebenyi C."/>
            <person name="Tomsovsky M."/>
            <person name="Tulloss R.E."/>
            <person name="Uehling J."/>
            <person name="Grigoriev I.V."/>
            <person name="Vagvolgyi C."/>
            <person name="Papp T."/>
            <person name="Martin F.M."/>
            <person name="Miettinen O."/>
            <person name="Hibbett D.S."/>
            <person name="Nagy L.G."/>
        </authorList>
    </citation>
    <scope>NUCLEOTIDE SEQUENCE [LARGE SCALE GENOMIC DNA]</scope>
    <source>
        <strain evidence="1 2">FP101781</strain>
    </source>
</reference>
<sequence>MTAPMNIEPRKEHCTTPLHRKKLIWHGKKAAFFLRQSKRTRVNAVAHVEVGIEIDAILDTPRSHQNAHSATHNRYAMRYGETLTEDKYVMTIISEHSLEDTSIHNLTSPKLRRHSPFPNKRRWCPVLLAATADSQRTPMNLSEDRRTSLDYLPLPRQLSPNIPGCRRTWGLRAYYWATAGSGVAWIKEVCTWTLQPSQECNLYPGLLLRGVDIRGLYIPGHLKSGKTSNITPNISRGLTTPFRENYRRETYSFCMPSSSASPERKALLEGVELEATQRSRQATQPLGHNGWGACPWKWRVYASVVQPSPSFPWMGLTQVYAPVHAVTWLSPARARAPKRASEYDYLNAKVSQYNSQIGDLRFTNLSVISKRSTSAELLHCGLEKIDLKDTHHGYDFSFVIPRREDMALHAPSTIQTLGSRRDWGRNIDASAGKPVPLREKAVFDALPEVKSERTVDIVKNSVKADQVFS</sequence>
<dbReference type="Proteomes" id="UP000298030">
    <property type="component" value="Unassembled WGS sequence"/>
</dbReference>
<organism evidence="1 2">
    <name type="scientific">Coprinellus micaceus</name>
    <name type="common">Glistening ink-cap mushroom</name>
    <name type="synonym">Coprinus micaceus</name>
    <dbReference type="NCBI Taxonomy" id="71717"/>
    <lineage>
        <taxon>Eukaryota</taxon>
        <taxon>Fungi</taxon>
        <taxon>Dikarya</taxon>
        <taxon>Basidiomycota</taxon>
        <taxon>Agaricomycotina</taxon>
        <taxon>Agaricomycetes</taxon>
        <taxon>Agaricomycetidae</taxon>
        <taxon>Agaricales</taxon>
        <taxon>Agaricineae</taxon>
        <taxon>Psathyrellaceae</taxon>
        <taxon>Coprinellus</taxon>
    </lineage>
</organism>
<proteinExistence type="predicted"/>
<name>A0A4Y7SJ75_COPMI</name>
<evidence type="ECO:0000313" key="1">
    <source>
        <dbReference type="EMBL" id="TEB21279.1"/>
    </source>
</evidence>
<gene>
    <name evidence="1" type="ORF">FA13DRAFT_1717102</name>
</gene>
<accession>A0A4Y7SJ75</accession>
<dbReference type="EMBL" id="QPFP01000116">
    <property type="protein sequence ID" value="TEB21279.1"/>
    <property type="molecule type" value="Genomic_DNA"/>
</dbReference>
<keyword evidence="2" id="KW-1185">Reference proteome</keyword>